<comment type="similarity">
    <text evidence="3">Belongs to the flagella basal body rod proteins family.</text>
</comment>
<keyword evidence="11" id="KW-0282">Flagellum</keyword>
<dbReference type="PANTHER" id="PTHR30033">
    <property type="entry name" value="FLAGELLAR HOOK-ASSOCIATED PROTEIN 1"/>
    <property type="match status" value="1"/>
</dbReference>
<comment type="subcellular location">
    <subcellularLocation>
        <location evidence="1">Bacterial flagellum</location>
    </subcellularLocation>
    <subcellularLocation>
        <location evidence="2">Secreted</location>
    </subcellularLocation>
</comment>
<dbReference type="SUPFAM" id="SSF64518">
    <property type="entry name" value="Phase 1 flagellin"/>
    <property type="match status" value="1"/>
</dbReference>
<feature type="region of interest" description="Disordered" evidence="6">
    <location>
        <begin position="516"/>
        <end position="537"/>
    </location>
</feature>
<dbReference type="Pfam" id="PF06429">
    <property type="entry name" value="Flg_bbr_C"/>
    <property type="match status" value="1"/>
</dbReference>
<evidence type="ECO:0000259" key="9">
    <source>
        <dbReference type="Pfam" id="PF21158"/>
    </source>
</evidence>
<evidence type="ECO:0000259" key="8">
    <source>
        <dbReference type="Pfam" id="PF06429"/>
    </source>
</evidence>
<dbReference type="InterPro" id="IPR049119">
    <property type="entry name" value="FlgK_D2-like"/>
</dbReference>
<organism evidence="11">
    <name type="scientific">hydrothermal vent metagenome</name>
    <dbReference type="NCBI Taxonomy" id="652676"/>
    <lineage>
        <taxon>unclassified sequences</taxon>
        <taxon>metagenomes</taxon>
        <taxon>ecological metagenomes</taxon>
    </lineage>
</organism>
<feature type="domain" description="Flagellar hook-associated protein FlgK helical" evidence="10">
    <location>
        <begin position="94"/>
        <end position="327"/>
    </location>
</feature>
<dbReference type="GO" id="GO:0009424">
    <property type="term" value="C:bacterial-type flagellum hook"/>
    <property type="evidence" value="ECO:0007669"/>
    <property type="project" value="InterPro"/>
</dbReference>
<evidence type="ECO:0000256" key="3">
    <source>
        <dbReference type="ARBA" id="ARBA00009677"/>
    </source>
</evidence>
<dbReference type="GO" id="GO:0044780">
    <property type="term" value="P:bacterial-type flagellum assembly"/>
    <property type="evidence" value="ECO:0007669"/>
    <property type="project" value="InterPro"/>
</dbReference>
<dbReference type="GO" id="GO:0005198">
    <property type="term" value="F:structural molecule activity"/>
    <property type="evidence" value="ECO:0007669"/>
    <property type="project" value="InterPro"/>
</dbReference>
<dbReference type="Pfam" id="PF22638">
    <property type="entry name" value="FlgK_D1"/>
    <property type="match status" value="1"/>
</dbReference>
<proteinExistence type="inferred from homology"/>
<dbReference type="GO" id="GO:0005576">
    <property type="term" value="C:extracellular region"/>
    <property type="evidence" value="ECO:0007669"/>
    <property type="project" value="UniProtKB-SubCell"/>
</dbReference>
<dbReference type="NCBIfam" id="TIGR02492">
    <property type="entry name" value="flgK_ends"/>
    <property type="match status" value="1"/>
</dbReference>
<keyword evidence="11" id="KW-0969">Cilium</keyword>
<evidence type="ECO:0000259" key="7">
    <source>
        <dbReference type="Pfam" id="PF00460"/>
    </source>
</evidence>
<dbReference type="InterPro" id="IPR010930">
    <property type="entry name" value="Flg_bb/hook_C_dom"/>
</dbReference>
<keyword evidence="11" id="KW-0966">Cell projection</keyword>
<dbReference type="InterPro" id="IPR002371">
    <property type="entry name" value="FlgK"/>
</dbReference>
<dbReference type="Pfam" id="PF00460">
    <property type="entry name" value="Flg_bb_rod"/>
    <property type="match status" value="1"/>
</dbReference>
<feature type="domain" description="Flagellar basal-body/hook protein C-terminal" evidence="8">
    <location>
        <begin position="647"/>
        <end position="686"/>
    </location>
</feature>
<sequence length="689" mass="74318">MAGDVLGVSVSGLLASQRNLATTSHNIANANTEGYSRQKVDVVARAPQARVNGAVGTGVAVAHVGRVYDDFVIGEVRNNTSSSEALSTNHNYTSQVDNLLSDPNAGLAPSLHSFFAAVNTVADEPSSASARQVLLSEAHSLSDRFRYLDGRFNTIRKGVNQDVYNIVGKLSELAKSVARINDTIVKARGVGGGSPSDLLDQRDQLVEQLAGLVSVKVSEQEDGRLNVFMGNGQALVIGSVASDLHAQHSRYDPDEIEIVFKSGSGSESVITRFMTGGKLGGLLDFRRGILDASQNELGRIAIGIAKTFNDQHRLGMDLNNDLGEDFFSESDVHTPKVLPGIRNEGDTLLSAKITDINKLTTSDYQLTYRNGQYKLIRLKDDKLVGTYSSLPAEVKSEGLQINKISGSKIADGDTFIIRPTRMGAQNFATVIDDVNKVAAASPLRTEANIANLGNGKISAAVVHDVNNHVFDRQKSKLNPPFVIRFVDKTHFEVLDNSGNAIPFKLAATPNEAHIKSDAEGKPVSQAGKETANPPGVSTLLEYDPKKGRDVFPLPDGTDFGFRVHLSGEPKAGDNFRIEFNTDGVGDNRNAVELAKLQNTPVLSNATVDYAQAYSQLVSRVGSKTHELEVNATAQAKLLTQAKEQRESISGVNLDEEAANMMRYQNLYQANAKMIATANKLLETLLNSFR</sequence>
<protein>
    <submittedName>
        <fullName evidence="11">Flagellar hook-associated protein FlgK</fullName>
    </submittedName>
</protein>
<dbReference type="PANTHER" id="PTHR30033:SF1">
    <property type="entry name" value="FLAGELLAR HOOK-ASSOCIATED PROTEIN 1"/>
    <property type="match status" value="1"/>
</dbReference>
<gene>
    <name evidence="11" type="ORF">MNBD_GAMMA24-257</name>
</gene>
<dbReference type="PRINTS" id="PR01005">
    <property type="entry name" value="FLGHOOKAP1"/>
</dbReference>
<evidence type="ECO:0000256" key="6">
    <source>
        <dbReference type="SAM" id="MobiDB-lite"/>
    </source>
</evidence>
<keyword evidence="4" id="KW-0964">Secreted</keyword>
<evidence type="ECO:0000256" key="2">
    <source>
        <dbReference type="ARBA" id="ARBA00004613"/>
    </source>
</evidence>
<dbReference type="EMBL" id="UOFZ01000055">
    <property type="protein sequence ID" value="VAX12616.1"/>
    <property type="molecule type" value="Genomic_DNA"/>
</dbReference>
<accession>A0A3B1B2W7</accession>
<evidence type="ECO:0000313" key="11">
    <source>
        <dbReference type="EMBL" id="VAX12616.1"/>
    </source>
</evidence>
<evidence type="ECO:0000259" key="10">
    <source>
        <dbReference type="Pfam" id="PF22638"/>
    </source>
</evidence>
<name>A0A3B1B2W7_9ZZZZ</name>
<feature type="domain" description="Flagellar hook-associated protein 1 D2-like" evidence="9">
    <location>
        <begin position="342"/>
        <end position="419"/>
    </location>
</feature>
<dbReference type="InterPro" id="IPR053927">
    <property type="entry name" value="FlgK_helical"/>
</dbReference>
<dbReference type="AlphaFoldDB" id="A0A3B1B2W7"/>
<keyword evidence="5" id="KW-0975">Bacterial flagellum</keyword>
<dbReference type="Pfam" id="PF21158">
    <property type="entry name" value="flgK_1st_1"/>
    <property type="match status" value="1"/>
</dbReference>
<reference evidence="11" key="1">
    <citation type="submission" date="2018-06" db="EMBL/GenBank/DDBJ databases">
        <authorList>
            <person name="Zhirakovskaya E."/>
        </authorList>
    </citation>
    <scope>NUCLEOTIDE SEQUENCE</scope>
</reference>
<evidence type="ECO:0000256" key="1">
    <source>
        <dbReference type="ARBA" id="ARBA00004365"/>
    </source>
</evidence>
<evidence type="ECO:0000256" key="4">
    <source>
        <dbReference type="ARBA" id="ARBA00022525"/>
    </source>
</evidence>
<evidence type="ECO:0000256" key="5">
    <source>
        <dbReference type="ARBA" id="ARBA00023143"/>
    </source>
</evidence>
<feature type="domain" description="Flagellar basal body rod protein N-terminal" evidence="7">
    <location>
        <begin position="8"/>
        <end position="35"/>
    </location>
</feature>
<dbReference type="InterPro" id="IPR001444">
    <property type="entry name" value="Flag_bb_rod_N"/>
</dbReference>